<dbReference type="EMBL" id="CP046400">
    <property type="protein sequence ID" value="QGY39254.1"/>
    <property type="molecule type" value="Genomic_DNA"/>
</dbReference>
<keyword evidence="3" id="KW-1185">Reference proteome</keyword>
<dbReference type="PANTHER" id="PTHR37523">
    <property type="entry name" value="METALLOPHOSPHOESTERASE"/>
    <property type="match status" value="1"/>
</dbReference>
<proteinExistence type="predicted"/>
<accession>A0A6I6JNQ8</accession>
<dbReference type="Pfam" id="PF00149">
    <property type="entry name" value="Metallophos"/>
    <property type="match status" value="1"/>
</dbReference>
<gene>
    <name evidence="2" type="ORF">GM415_03655</name>
</gene>
<dbReference type="PANTHER" id="PTHR37523:SF1">
    <property type="entry name" value="CALCINEURIN-LIKE PHOSPHOESTERASE DOMAIN-CONTAINING PROTEIN"/>
    <property type="match status" value="1"/>
</dbReference>
<dbReference type="KEGG" id="psel:GM415_03655"/>
<dbReference type="InterPro" id="IPR029052">
    <property type="entry name" value="Metallo-depent_PP-like"/>
</dbReference>
<dbReference type="GO" id="GO:0016787">
    <property type="term" value="F:hydrolase activity"/>
    <property type="evidence" value="ECO:0007669"/>
    <property type="project" value="InterPro"/>
</dbReference>
<dbReference type="RefSeq" id="WP_158946479.1">
    <property type="nucleotide sequence ID" value="NZ_CP046400.1"/>
</dbReference>
<protein>
    <submittedName>
        <fullName evidence="2">Serine/threonine protein phosphatase</fullName>
    </submittedName>
</protein>
<organism evidence="2 3">
    <name type="scientific">Pseudodesulfovibrio cashew</name>
    <dbReference type="NCBI Taxonomy" id="2678688"/>
    <lineage>
        <taxon>Bacteria</taxon>
        <taxon>Pseudomonadati</taxon>
        <taxon>Thermodesulfobacteriota</taxon>
        <taxon>Desulfovibrionia</taxon>
        <taxon>Desulfovibrionales</taxon>
        <taxon>Desulfovibrionaceae</taxon>
    </lineage>
</organism>
<feature type="domain" description="Calcineurin-like phosphoesterase" evidence="1">
    <location>
        <begin position="1"/>
        <end position="178"/>
    </location>
</feature>
<dbReference type="AlphaFoldDB" id="A0A6I6JNQ8"/>
<evidence type="ECO:0000313" key="3">
    <source>
        <dbReference type="Proteomes" id="UP000428328"/>
    </source>
</evidence>
<dbReference type="Gene3D" id="3.60.21.10">
    <property type="match status" value="1"/>
</dbReference>
<dbReference type="SUPFAM" id="SSF56300">
    <property type="entry name" value="Metallo-dependent phosphatases"/>
    <property type="match status" value="1"/>
</dbReference>
<reference evidence="2 3" key="1">
    <citation type="submission" date="2019-11" db="EMBL/GenBank/DDBJ databases">
        <authorList>
            <person name="Zheng R.K."/>
            <person name="Sun C.M."/>
        </authorList>
    </citation>
    <scope>NUCLEOTIDE SEQUENCE [LARGE SCALE GENOMIC DNA]</scope>
    <source>
        <strain evidence="2 3">SRB007</strain>
    </source>
</reference>
<name>A0A6I6JNQ8_9BACT</name>
<dbReference type="Proteomes" id="UP000428328">
    <property type="component" value="Chromosome"/>
</dbReference>
<evidence type="ECO:0000259" key="1">
    <source>
        <dbReference type="Pfam" id="PF00149"/>
    </source>
</evidence>
<evidence type="ECO:0000313" key="2">
    <source>
        <dbReference type="EMBL" id="QGY39254.1"/>
    </source>
</evidence>
<sequence length="218" mass="22768">MYFIAFGDVHESTGVLESIPDLANADGVIITGDLTNRGSREAAARVIDAVAAINPRILAQPGNMDTDTVQAYLEERGMGLHLQVRELAPNLGLLGVGLSTPTPFGTPGEISEQTLAGLLDETYAKADGFGHLVCAIHEPPHGTALDMLGNGQHVGSPGVRAFIERVQPALVISGHIHEAAGVDRVGDTTIINPGMLAGGGYVRIDYADGELNAELKSI</sequence>
<dbReference type="InterPro" id="IPR004843">
    <property type="entry name" value="Calcineurin-like_PHP"/>
</dbReference>